<comment type="caution">
    <text evidence="2">The sequence shown here is derived from an EMBL/GenBank/DDBJ whole genome shotgun (WGS) entry which is preliminary data.</text>
</comment>
<evidence type="ECO:0000313" key="3">
    <source>
        <dbReference type="Proteomes" id="UP000010931"/>
    </source>
</evidence>
<proteinExistence type="predicted"/>
<feature type="region of interest" description="Disordered" evidence="1">
    <location>
        <begin position="22"/>
        <end position="45"/>
    </location>
</feature>
<dbReference type="EMBL" id="AEJB01000541">
    <property type="protein sequence ID" value="ELP63119.1"/>
    <property type="molecule type" value="Genomic_DNA"/>
</dbReference>
<dbReference type="Proteomes" id="UP000010931">
    <property type="component" value="Unassembled WGS sequence"/>
</dbReference>
<reference evidence="2 3" key="1">
    <citation type="journal article" date="2011" name="Plasmid">
        <title>Streptomyces turgidiscabies Car8 contains a modular pathogenicity island that shares virulence genes with other actinobacterial plant pathogens.</title>
        <authorList>
            <person name="Huguet-Tapia J.C."/>
            <person name="Badger J.H."/>
            <person name="Loria R."/>
            <person name="Pettis G.S."/>
        </authorList>
    </citation>
    <scope>NUCLEOTIDE SEQUENCE [LARGE SCALE GENOMIC DNA]</scope>
    <source>
        <strain evidence="2 3">Car8</strain>
    </source>
</reference>
<feature type="compositionally biased region" description="Polar residues" evidence="1">
    <location>
        <begin position="31"/>
        <end position="45"/>
    </location>
</feature>
<organism evidence="2 3">
    <name type="scientific">Streptomyces turgidiscabies (strain Car8)</name>
    <dbReference type="NCBI Taxonomy" id="698760"/>
    <lineage>
        <taxon>Bacteria</taxon>
        <taxon>Bacillati</taxon>
        <taxon>Actinomycetota</taxon>
        <taxon>Actinomycetes</taxon>
        <taxon>Kitasatosporales</taxon>
        <taxon>Streptomycetaceae</taxon>
        <taxon>Streptomyces</taxon>
    </lineage>
</organism>
<evidence type="ECO:0000256" key="1">
    <source>
        <dbReference type="SAM" id="MobiDB-lite"/>
    </source>
</evidence>
<dbReference type="AlphaFoldDB" id="L7EW89"/>
<name>L7EW89_STRT8</name>
<accession>L7EW89</accession>
<keyword evidence="3" id="KW-1185">Reference proteome</keyword>
<evidence type="ECO:0000313" key="2">
    <source>
        <dbReference type="EMBL" id="ELP63119.1"/>
    </source>
</evidence>
<protein>
    <submittedName>
        <fullName evidence="2">Uncharacterized protein</fullName>
    </submittedName>
</protein>
<gene>
    <name evidence="2" type="ORF">STRTUCAR8_10039</name>
</gene>
<sequence>MLHRGALSSLLVLMRGGSGEGVEVIDHGSGPTRTQTSGFSAISDS</sequence>